<evidence type="ECO:0000313" key="6">
    <source>
        <dbReference type="EMBL" id="GGF36265.1"/>
    </source>
</evidence>
<evidence type="ECO:0000256" key="3">
    <source>
        <dbReference type="ARBA" id="ARBA00022729"/>
    </source>
</evidence>
<keyword evidence="7" id="KW-1185">Reference proteome</keyword>
<dbReference type="PANTHER" id="PTHR46847:SF1">
    <property type="entry name" value="D-ALLOSE-BINDING PERIPLASMIC PROTEIN-RELATED"/>
    <property type="match status" value="1"/>
</dbReference>
<dbReference type="GO" id="GO:0030246">
    <property type="term" value="F:carbohydrate binding"/>
    <property type="evidence" value="ECO:0007669"/>
    <property type="project" value="UniProtKB-ARBA"/>
</dbReference>
<evidence type="ECO:0000256" key="1">
    <source>
        <dbReference type="ARBA" id="ARBA00004196"/>
    </source>
</evidence>
<accession>A0A917BFG4</accession>
<dbReference type="Gene3D" id="3.40.50.2300">
    <property type="match status" value="2"/>
</dbReference>
<feature type="signal peptide" evidence="4">
    <location>
        <begin position="1"/>
        <end position="38"/>
    </location>
</feature>
<comment type="subcellular location">
    <subcellularLocation>
        <location evidence="1">Cell envelope</location>
    </subcellularLocation>
</comment>
<reference evidence="6 7" key="1">
    <citation type="journal article" date="2014" name="Int. J. Syst. Evol. Microbiol.">
        <title>Complete genome sequence of Corynebacterium casei LMG S-19264T (=DSM 44701T), isolated from a smear-ripened cheese.</title>
        <authorList>
            <consortium name="US DOE Joint Genome Institute (JGI-PGF)"/>
            <person name="Walter F."/>
            <person name="Albersmeier A."/>
            <person name="Kalinowski J."/>
            <person name="Ruckert C."/>
        </authorList>
    </citation>
    <scope>NUCLEOTIDE SEQUENCE [LARGE SCALE GENOMIC DNA]</scope>
    <source>
        <strain evidence="6 7">CGMCC 1.12976</strain>
    </source>
</reference>
<dbReference type="SUPFAM" id="SSF53822">
    <property type="entry name" value="Periplasmic binding protein-like I"/>
    <property type="match status" value="1"/>
</dbReference>
<dbReference type="RefSeq" id="WP_188679959.1">
    <property type="nucleotide sequence ID" value="NZ_BMGP01000006.1"/>
</dbReference>
<sequence length="334" mass="33935">MNIVNSPRTRTRARIVGMVALVGSAALVLAGCSTDASASAGSTASGSKKIGVSMSFVNQFYSAAQEGMQDEAKAEGYELTIQNAQGNSSTQVNQVQNLVSQGVGSLIFIQLDASSGGASLDQASAAGIPVIAVDQVPTSGNYVTYIGSDSVAMAKQACDYLFKTIGGSGKVAIVNGIPASSTQVQRTQGCATSLSANPGIDVVSTTSADWDQNKAVSVFTNVLTANPGLQGVFAQNDDMALGVASAIQTAGAPSIPLVSIDGFPAAYAAIQAGTMTATMSQQPYNMGKLAVKNAIQAMKGDAASIPKTQIQDSVLVTKDNLAEAQAAHYYGTQG</sequence>
<dbReference type="PANTHER" id="PTHR46847">
    <property type="entry name" value="D-ALLOSE-BINDING PERIPLASMIC PROTEIN-RELATED"/>
    <property type="match status" value="1"/>
</dbReference>
<name>A0A917BFG4_9MICO</name>
<dbReference type="InterPro" id="IPR025997">
    <property type="entry name" value="SBP_2_dom"/>
</dbReference>
<dbReference type="GO" id="GO:0030313">
    <property type="term" value="C:cell envelope"/>
    <property type="evidence" value="ECO:0007669"/>
    <property type="project" value="UniProtKB-SubCell"/>
</dbReference>
<dbReference type="CDD" id="cd01536">
    <property type="entry name" value="PBP1_ABC_sugar_binding-like"/>
    <property type="match status" value="1"/>
</dbReference>
<feature type="chain" id="PRO_5037365905" evidence="4">
    <location>
        <begin position="39"/>
        <end position="334"/>
    </location>
</feature>
<dbReference type="InterPro" id="IPR028082">
    <property type="entry name" value="Peripla_BP_I"/>
</dbReference>
<dbReference type="Proteomes" id="UP000598775">
    <property type="component" value="Unassembled WGS sequence"/>
</dbReference>
<comment type="caution">
    <text evidence="6">The sequence shown here is derived from an EMBL/GenBank/DDBJ whole genome shotgun (WGS) entry which is preliminary data.</text>
</comment>
<comment type="similarity">
    <text evidence="2">Belongs to the bacterial solute-binding protein 2 family.</text>
</comment>
<keyword evidence="3 4" id="KW-0732">Signal</keyword>
<protein>
    <submittedName>
        <fullName evidence="6">Sugar ABC transporter substrate-binding protein</fullName>
    </submittedName>
</protein>
<dbReference type="EMBL" id="BMGP01000006">
    <property type="protein sequence ID" value="GGF36265.1"/>
    <property type="molecule type" value="Genomic_DNA"/>
</dbReference>
<feature type="domain" description="Periplasmic binding protein" evidence="5">
    <location>
        <begin position="52"/>
        <end position="301"/>
    </location>
</feature>
<gene>
    <name evidence="6" type="primary">rbsB</name>
    <name evidence="6" type="ORF">GCM10011399_31480</name>
</gene>
<evidence type="ECO:0000313" key="7">
    <source>
        <dbReference type="Proteomes" id="UP000598775"/>
    </source>
</evidence>
<evidence type="ECO:0000259" key="5">
    <source>
        <dbReference type="Pfam" id="PF13407"/>
    </source>
</evidence>
<dbReference type="AlphaFoldDB" id="A0A917BFG4"/>
<evidence type="ECO:0000256" key="2">
    <source>
        <dbReference type="ARBA" id="ARBA00007639"/>
    </source>
</evidence>
<proteinExistence type="inferred from homology"/>
<organism evidence="6 7">
    <name type="scientific">Subtercola lobariae</name>
    <dbReference type="NCBI Taxonomy" id="1588641"/>
    <lineage>
        <taxon>Bacteria</taxon>
        <taxon>Bacillati</taxon>
        <taxon>Actinomycetota</taxon>
        <taxon>Actinomycetes</taxon>
        <taxon>Micrococcales</taxon>
        <taxon>Microbacteriaceae</taxon>
        <taxon>Subtercola</taxon>
    </lineage>
</organism>
<evidence type="ECO:0000256" key="4">
    <source>
        <dbReference type="SAM" id="SignalP"/>
    </source>
</evidence>
<dbReference type="Pfam" id="PF13407">
    <property type="entry name" value="Peripla_BP_4"/>
    <property type="match status" value="1"/>
</dbReference>